<keyword evidence="3" id="KW-1185">Reference proteome</keyword>
<dbReference type="Proteomes" id="UP001176941">
    <property type="component" value="Chromosome 9"/>
</dbReference>
<evidence type="ECO:0000256" key="1">
    <source>
        <dbReference type="SAM" id="MobiDB-lite"/>
    </source>
</evidence>
<evidence type="ECO:0000313" key="3">
    <source>
        <dbReference type="Proteomes" id="UP001176941"/>
    </source>
</evidence>
<accession>A0ABN9A2C5</accession>
<feature type="region of interest" description="Disordered" evidence="1">
    <location>
        <begin position="1"/>
        <end position="163"/>
    </location>
</feature>
<sequence>MSVRKGGLSLRPQAPSPDQFGGDQGWGPARFPGAPRAVVSSHPRAGKARGGGGAALEARRPPPQRSSVNKLRAQSFEKPARAGRLPARSPEFGAERERPGTRCNSPPRQAAQRPRAPPPPAGPDPHTQACPAAGIPARRVRNFAPGRPRLAARRAGDKSCGAA</sequence>
<name>A0ABN9A2C5_RANTA</name>
<reference evidence="2" key="1">
    <citation type="submission" date="2023-04" db="EMBL/GenBank/DDBJ databases">
        <authorList>
            <consortium name="ELIXIR-Norway"/>
        </authorList>
    </citation>
    <scope>NUCLEOTIDE SEQUENCE [LARGE SCALE GENOMIC DNA]</scope>
</reference>
<dbReference type="EMBL" id="OX459945">
    <property type="protein sequence ID" value="CAI9179127.1"/>
    <property type="molecule type" value="Genomic_DNA"/>
</dbReference>
<gene>
    <name evidence="2" type="ORF">MRATA1EN1_LOCUS28089</name>
</gene>
<protein>
    <submittedName>
        <fullName evidence="2">Uncharacterized protein</fullName>
    </submittedName>
</protein>
<organism evidence="2 3">
    <name type="scientific">Rangifer tarandus platyrhynchus</name>
    <name type="common">Svalbard reindeer</name>
    <dbReference type="NCBI Taxonomy" id="3082113"/>
    <lineage>
        <taxon>Eukaryota</taxon>
        <taxon>Metazoa</taxon>
        <taxon>Chordata</taxon>
        <taxon>Craniata</taxon>
        <taxon>Vertebrata</taxon>
        <taxon>Euteleostomi</taxon>
        <taxon>Mammalia</taxon>
        <taxon>Eutheria</taxon>
        <taxon>Laurasiatheria</taxon>
        <taxon>Artiodactyla</taxon>
        <taxon>Ruminantia</taxon>
        <taxon>Pecora</taxon>
        <taxon>Cervidae</taxon>
        <taxon>Odocoileinae</taxon>
        <taxon>Rangifer</taxon>
    </lineage>
</organism>
<evidence type="ECO:0000313" key="2">
    <source>
        <dbReference type="EMBL" id="CAI9179127.1"/>
    </source>
</evidence>
<proteinExistence type="predicted"/>